<protein>
    <submittedName>
        <fullName evidence="1">Uncharacterized protein</fullName>
    </submittedName>
</protein>
<comment type="caution">
    <text evidence="1">The sequence shown here is derived from an EMBL/GenBank/DDBJ whole genome shotgun (WGS) entry which is preliminary data.</text>
</comment>
<accession>A0ACC2JQY4</accession>
<evidence type="ECO:0000313" key="1">
    <source>
        <dbReference type="EMBL" id="KAJ8129906.1"/>
    </source>
</evidence>
<proteinExistence type="predicted"/>
<sequence>MDVDNSPVFRTGWPDGNVYLVPTFLKTLQVRLVQLKTEFKKYIRTLNIDDGIDLEWMLVNISEPAFLTVQFIAEQVPPSLPPDAHLVDSINDLASQLKPIIGGDENPPFLSEIEALPNPQWDAVFKGYCKVLEASVDAFVLGDSPAYQPGVSNPDEVFHILSDLLAGFNKFPFLRLYYNRLVRKLGGSRSGVIGSDGWKAEETSPQPGRGKRKIKSEDLDDYMRTPYKKMVKLNTPISPFTDV</sequence>
<name>A0ACC2JQY4_9PEZI</name>
<evidence type="ECO:0000313" key="2">
    <source>
        <dbReference type="Proteomes" id="UP001153332"/>
    </source>
</evidence>
<dbReference type="EMBL" id="JAPUUL010000629">
    <property type="protein sequence ID" value="KAJ8129906.1"/>
    <property type="molecule type" value="Genomic_DNA"/>
</dbReference>
<organism evidence="1 2">
    <name type="scientific">Lasiodiplodia mahajangana</name>
    <dbReference type="NCBI Taxonomy" id="1108764"/>
    <lineage>
        <taxon>Eukaryota</taxon>
        <taxon>Fungi</taxon>
        <taxon>Dikarya</taxon>
        <taxon>Ascomycota</taxon>
        <taxon>Pezizomycotina</taxon>
        <taxon>Dothideomycetes</taxon>
        <taxon>Dothideomycetes incertae sedis</taxon>
        <taxon>Botryosphaeriales</taxon>
        <taxon>Botryosphaeriaceae</taxon>
        <taxon>Lasiodiplodia</taxon>
    </lineage>
</organism>
<keyword evidence="2" id="KW-1185">Reference proteome</keyword>
<dbReference type="Proteomes" id="UP001153332">
    <property type="component" value="Unassembled WGS sequence"/>
</dbReference>
<reference evidence="1" key="1">
    <citation type="submission" date="2022-12" db="EMBL/GenBank/DDBJ databases">
        <title>Genome Sequence of Lasiodiplodia mahajangana.</title>
        <authorList>
            <person name="Buettner E."/>
        </authorList>
    </citation>
    <scope>NUCLEOTIDE SEQUENCE</scope>
    <source>
        <strain evidence="1">VT137</strain>
    </source>
</reference>
<gene>
    <name evidence="1" type="ORF">O1611_g3723</name>
</gene>